<dbReference type="RefSeq" id="WP_223143460.1">
    <property type="nucleotide sequence ID" value="NZ_CBCSDE010000010.1"/>
</dbReference>
<dbReference type="EMBL" id="JARJOW010000005">
    <property type="protein sequence ID" value="MDF5690773.1"/>
    <property type="molecule type" value="Genomic_DNA"/>
</dbReference>
<evidence type="ECO:0000256" key="2">
    <source>
        <dbReference type="ARBA" id="ARBA00023125"/>
    </source>
</evidence>
<dbReference type="InterPro" id="IPR051081">
    <property type="entry name" value="HTH_MetalResp_TranReg"/>
</dbReference>
<comment type="caution">
    <text evidence="5">The sequence shown here is derived from an EMBL/GenBank/DDBJ whole genome shotgun (WGS) entry which is preliminary data.</text>
</comment>
<evidence type="ECO:0000259" key="4">
    <source>
        <dbReference type="PROSITE" id="PS50987"/>
    </source>
</evidence>
<organism evidence="5 6">
    <name type="scientific">Aquirufa aurantiipilula</name>
    <dbReference type="NCBI Taxonomy" id="2696561"/>
    <lineage>
        <taxon>Bacteria</taxon>
        <taxon>Pseudomonadati</taxon>
        <taxon>Bacteroidota</taxon>
        <taxon>Cytophagia</taxon>
        <taxon>Cytophagales</taxon>
        <taxon>Flectobacillaceae</taxon>
        <taxon>Aquirufa</taxon>
    </lineage>
</organism>
<keyword evidence="2" id="KW-0238">DNA-binding</keyword>
<protein>
    <submittedName>
        <fullName evidence="5">Metalloregulator ArsR/SmtB family transcription factor</fullName>
    </submittedName>
</protein>
<dbReference type="PROSITE" id="PS50987">
    <property type="entry name" value="HTH_ARSR_2"/>
    <property type="match status" value="1"/>
</dbReference>
<dbReference type="InterPro" id="IPR036388">
    <property type="entry name" value="WH-like_DNA-bd_sf"/>
</dbReference>
<proteinExistence type="predicted"/>
<dbReference type="Gene3D" id="1.10.10.10">
    <property type="entry name" value="Winged helix-like DNA-binding domain superfamily/Winged helix DNA-binding domain"/>
    <property type="match status" value="1"/>
</dbReference>
<dbReference type="Pfam" id="PF12840">
    <property type="entry name" value="HTH_20"/>
    <property type="match status" value="1"/>
</dbReference>
<dbReference type="PANTHER" id="PTHR33154">
    <property type="entry name" value="TRANSCRIPTIONAL REGULATOR, ARSR FAMILY"/>
    <property type="match status" value="1"/>
</dbReference>
<evidence type="ECO:0000256" key="3">
    <source>
        <dbReference type="ARBA" id="ARBA00023163"/>
    </source>
</evidence>
<feature type="domain" description="HTH arsR-type" evidence="4">
    <location>
        <begin position="8"/>
        <end position="103"/>
    </location>
</feature>
<dbReference type="SUPFAM" id="SSF46785">
    <property type="entry name" value="Winged helix' DNA-binding domain"/>
    <property type="match status" value="1"/>
</dbReference>
<dbReference type="InterPro" id="IPR036390">
    <property type="entry name" value="WH_DNA-bd_sf"/>
</dbReference>
<evidence type="ECO:0000313" key="5">
    <source>
        <dbReference type="EMBL" id="MDF5690773.1"/>
    </source>
</evidence>
<name>A0ABT6BJX4_9BACT</name>
<dbReference type="CDD" id="cd00090">
    <property type="entry name" value="HTH_ARSR"/>
    <property type="match status" value="1"/>
</dbReference>
<gene>
    <name evidence="5" type="ORF">PQG43_07865</name>
</gene>
<sequence length="110" mass="12207">MGASKLINYTEEQILVAKYAKALSHPARMAIMQLLLAKQSCICGDIVDELPLSQSTVSQHLKELKEAGLVRGQIDGVSICYCINEPEWAKLTDLLGHFFEKRHVKTSSCC</sequence>
<dbReference type="PANTHER" id="PTHR33154:SF15">
    <property type="entry name" value="REGULATORY PROTEIN ARSR"/>
    <property type="match status" value="1"/>
</dbReference>
<keyword evidence="1" id="KW-0805">Transcription regulation</keyword>
<reference evidence="5 6" key="1">
    <citation type="submission" date="2023-03" db="EMBL/GenBank/DDBJ databases">
        <title>Genome sequencing of Aquirufa.</title>
        <authorList>
            <person name="Pitt A."/>
            <person name="Hahn M.W."/>
        </authorList>
    </citation>
    <scope>NUCLEOTIDE SEQUENCE [LARGE SCALE GENOMIC DNA]</scope>
    <source>
        <strain evidence="5 6">WAEICH-18A</strain>
    </source>
</reference>
<dbReference type="PRINTS" id="PR00778">
    <property type="entry name" value="HTHARSR"/>
</dbReference>
<dbReference type="NCBIfam" id="NF033788">
    <property type="entry name" value="HTH_metalloreg"/>
    <property type="match status" value="1"/>
</dbReference>
<keyword evidence="6" id="KW-1185">Reference proteome</keyword>
<dbReference type="InterPro" id="IPR001845">
    <property type="entry name" value="HTH_ArsR_DNA-bd_dom"/>
</dbReference>
<keyword evidence="3" id="KW-0804">Transcription</keyword>
<dbReference type="Proteomes" id="UP001321344">
    <property type="component" value="Unassembled WGS sequence"/>
</dbReference>
<evidence type="ECO:0000256" key="1">
    <source>
        <dbReference type="ARBA" id="ARBA00023015"/>
    </source>
</evidence>
<accession>A0ABT6BJX4</accession>
<dbReference type="SMART" id="SM00418">
    <property type="entry name" value="HTH_ARSR"/>
    <property type="match status" value="1"/>
</dbReference>
<evidence type="ECO:0000313" key="6">
    <source>
        <dbReference type="Proteomes" id="UP001321344"/>
    </source>
</evidence>
<dbReference type="InterPro" id="IPR011991">
    <property type="entry name" value="ArsR-like_HTH"/>
</dbReference>